<keyword evidence="9" id="KW-1185">Reference proteome</keyword>
<dbReference type="InterPro" id="IPR007168">
    <property type="entry name" value="Phageshock_PspC_N"/>
</dbReference>
<evidence type="ECO:0000313" key="9">
    <source>
        <dbReference type="Proteomes" id="UP000198535"/>
    </source>
</evidence>
<dbReference type="RefSeq" id="WP_091937463.1">
    <property type="nucleotide sequence ID" value="NZ_FOUJ01000006.1"/>
</dbReference>
<reference evidence="9" key="1">
    <citation type="submission" date="2016-10" db="EMBL/GenBank/DDBJ databases">
        <authorList>
            <person name="Varghese N."/>
            <person name="Submissions S."/>
        </authorList>
    </citation>
    <scope>NUCLEOTIDE SEQUENCE [LARGE SCALE GENOMIC DNA]</scope>
    <source>
        <strain evidence="9">Mob M</strain>
    </source>
</reference>
<accession>A0A1I4U1Q9</accession>
<dbReference type="GO" id="GO:0005886">
    <property type="term" value="C:plasma membrane"/>
    <property type="evidence" value="ECO:0007669"/>
    <property type="project" value="UniProtKB-SubCell"/>
</dbReference>
<comment type="subcellular location">
    <subcellularLocation>
        <location evidence="1">Cell membrane</location>
        <topology evidence="1">Single-pass membrane protein</topology>
    </subcellularLocation>
</comment>
<dbReference type="OrthoDB" id="103681at2157"/>
<keyword evidence="2" id="KW-1003">Cell membrane</keyword>
<evidence type="ECO:0000256" key="5">
    <source>
        <dbReference type="ARBA" id="ARBA00023136"/>
    </source>
</evidence>
<feature type="transmembrane region" description="Helical" evidence="6">
    <location>
        <begin position="34"/>
        <end position="58"/>
    </location>
</feature>
<evidence type="ECO:0000256" key="1">
    <source>
        <dbReference type="ARBA" id="ARBA00004162"/>
    </source>
</evidence>
<dbReference type="EMBL" id="FOUJ01000006">
    <property type="protein sequence ID" value="SFM82986.1"/>
    <property type="molecule type" value="Genomic_DNA"/>
</dbReference>
<protein>
    <submittedName>
        <fullName evidence="8">Phage shock protein PspC (Stress-responsive transcriptional regulator)</fullName>
    </submittedName>
</protein>
<evidence type="ECO:0000313" key="8">
    <source>
        <dbReference type="EMBL" id="SFM82986.1"/>
    </source>
</evidence>
<dbReference type="PANTHER" id="PTHR33885:SF3">
    <property type="entry name" value="PHAGE SHOCK PROTEIN C"/>
    <property type="match status" value="1"/>
</dbReference>
<organism evidence="8 9">
    <name type="scientific">Methanolobus profundi</name>
    <dbReference type="NCBI Taxonomy" id="487685"/>
    <lineage>
        <taxon>Archaea</taxon>
        <taxon>Methanobacteriati</taxon>
        <taxon>Methanobacteriota</taxon>
        <taxon>Stenosarchaea group</taxon>
        <taxon>Methanomicrobia</taxon>
        <taxon>Methanosarcinales</taxon>
        <taxon>Methanosarcinaceae</taxon>
        <taxon>Methanolobus</taxon>
    </lineage>
</organism>
<sequence>MDKQLRRPMGDRMVAGVCSGLGNYLDIDPVVIRLIWAVGTVFSLGTGLLVYLIAWIVIPEE</sequence>
<dbReference type="PANTHER" id="PTHR33885">
    <property type="entry name" value="PHAGE SHOCK PROTEIN C"/>
    <property type="match status" value="1"/>
</dbReference>
<evidence type="ECO:0000256" key="2">
    <source>
        <dbReference type="ARBA" id="ARBA00022475"/>
    </source>
</evidence>
<keyword evidence="5 6" id="KW-0472">Membrane</keyword>
<keyword evidence="4 6" id="KW-1133">Transmembrane helix</keyword>
<dbReference type="Proteomes" id="UP000198535">
    <property type="component" value="Unassembled WGS sequence"/>
</dbReference>
<evidence type="ECO:0000259" key="7">
    <source>
        <dbReference type="Pfam" id="PF04024"/>
    </source>
</evidence>
<evidence type="ECO:0000256" key="6">
    <source>
        <dbReference type="SAM" id="Phobius"/>
    </source>
</evidence>
<gene>
    <name evidence="8" type="ORF">SAMN04488696_2506</name>
</gene>
<dbReference type="STRING" id="487685.SAMN04488696_2506"/>
<dbReference type="Pfam" id="PF04024">
    <property type="entry name" value="PspC"/>
    <property type="match status" value="1"/>
</dbReference>
<evidence type="ECO:0000256" key="4">
    <source>
        <dbReference type="ARBA" id="ARBA00022989"/>
    </source>
</evidence>
<dbReference type="InterPro" id="IPR052027">
    <property type="entry name" value="PspC"/>
</dbReference>
<name>A0A1I4U1Q9_9EURY</name>
<proteinExistence type="predicted"/>
<evidence type="ECO:0000256" key="3">
    <source>
        <dbReference type="ARBA" id="ARBA00022692"/>
    </source>
</evidence>
<dbReference type="AlphaFoldDB" id="A0A1I4U1Q9"/>
<feature type="domain" description="Phage shock protein PspC N-terminal" evidence="7">
    <location>
        <begin position="3"/>
        <end position="61"/>
    </location>
</feature>
<keyword evidence="3 6" id="KW-0812">Transmembrane</keyword>